<dbReference type="InterPro" id="IPR024983">
    <property type="entry name" value="CHAT_dom"/>
</dbReference>
<dbReference type="InterPro" id="IPR011990">
    <property type="entry name" value="TPR-like_helical_dom_sf"/>
</dbReference>
<sequence>MSESKTSGLVALRSRHRELYCALRDTRSSESVDAAVESAEQLTAHGQAGPEDHWSAGRTLLLSWHVSQDRGLFEQALQAFRRAGAQALDDDTRAAAALSVARAWYVRIGVDPDTLDQAIDEVTVAVRSVGVAHTELAELLTARFAHSFRPSDLNAALSLYSQVGSLPAPVALKVAALLSEHFELTGDDDGLYLAIELTAQVVVGDHDPEDPEHPQAAGLFLYLLGKRPRTSEAGSHTATALLHVIAEAEDPLGARRFLVGALEAVFQATGSVADLRALLDVLGNGLAEPDLGLPPHGMALAWLEHSTELQQEGALGTHELDGVIKILVHALTDHNTLPSALDSLTIALAQAVAAWNEVTREPTVEQLERVLTLTEAADEVLGEELKSALITTTSLLYLKRSNRSGRHDHVDATVRAYELLHERLEGPELIPVKVSLANACEVRYEKLGDPSDLERSITLLAEALAAGGEDDGPVAASTAASLASSLLLRFRRGQGHPEADWYRAAELLESALATEQTYPWLRNGLVWGVADLFLHGVLLRRHPGPEWIPRLHGLFNKAVPLADTDGLVSELARASTALTGHFTRGFSGSARRHGGIEPPEAAVADCLAGMKRALAAGDATLFRECDEELRQTFVRASTDEYELSRWATTYESRYTTAKSVDDLWCAIAALRSCPRGTINMTTLAHLLTDSYSITGLVAYLDEAIELISEQLCGTPGHAQRHGLLNDLSGARWLRFEHTGRAADLDASVKSMRSVLEITPEESDSRALYLSNLAGKLDTRFVALGSRQDLDEIITLCTEAARLAGAENPEVRSVALNGLGGAYRRRYQLDGNTDDMRLAIDTLSTALAGLDADDPARPRALTNLAACTLICGVREPEVNTDLDEVVRMLRTAIAATGALDPVRTGRLFMLTQALLVRSSKTGHAGDREEALTILRGLVPGNQATHPNQIDPAEALALELRSEDPQAARQLSRGTARAVFARAPIRIQAALRWAVLSAVAGDEEDALTAWQTVLDLFDVAAWRGKPRHDQEESLAEHQGVASSAAAYAISVGRPAHAVELLERGRSVLWNQVLERRADVPGSLNERLHTIAESLQHGGSVDQLVRLGREWDRLKAEAAAEYGEWNPFAAPTYETLRRGAGDGTVVVNVAPLRCDALVMADGAPRVVELPGLDFAETARQAAAFLQAVHAPGAGVGGHITAQQTARGVLDWLWRAVVAPVLDALGDIKRIRWCPTGMLSLLPLHAATDATTGASALDRVVSSYTPTLRAMASATPPHDAGRPVERLLTVGVADYLDHPPLASVDRETEAVRRLLPHAQHTSLINARATVQAVRAELPGSPCVHFACHGIQDFGSPSNGGVVLADGTLSILDIARLRIENAELAYLSACQTATGGTRLPDESLHLAAALHLAGFRQVVGTLWPIRDTLAADVAEDFYSAIGAKGLDGAAEAIAGATRRLRDRYPLEPLLWAGFVHMG</sequence>
<dbReference type="EMBL" id="CP108253">
    <property type="protein sequence ID" value="WTU45027.1"/>
    <property type="molecule type" value="Genomic_DNA"/>
</dbReference>
<dbReference type="Gene3D" id="1.25.40.10">
    <property type="entry name" value="Tetratricopeptide repeat domain"/>
    <property type="match status" value="1"/>
</dbReference>
<reference evidence="2" key="1">
    <citation type="submission" date="2022-10" db="EMBL/GenBank/DDBJ databases">
        <title>The complete genomes of actinobacterial strains from the NBC collection.</title>
        <authorList>
            <person name="Joergensen T.S."/>
            <person name="Alvarez Arevalo M."/>
            <person name="Sterndorff E.B."/>
            <person name="Faurdal D."/>
            <person name="Vuksanovic O."/>
            <person name="Mourched A.-S."/>
            <person name="Charusanti P."/>
            <person name="Shaw S."/>
            <person name="Blin K."/>
            <person name="Weber T."/>
        </authorList>
    </citation>
    <scope>NUCLEOTIDE SEQUENCE</scope>
    <source>
        <strain evidence="2">NBC_00060</strain>
    </source>
</reference>
<organism evidence="2">
    <name type="scientific">Streptomyces sp. NBC_00060</name>
    <dbReference type="NCBI Taxonomy" id="2975636"/>
    <lineage>
        <taxon>Bacteria</taxon>
        <taxon>Bacillati</taxon>
        <taxon>Actinomycetota</taxon>
        <taxon>Actinomycetes</taxon>
        <taxon>Kitasatosporales</taxon>
        <taxon>Streptomycetaceae</taxon>
        <taxon>Streptomyces</taxon>
    </lineage>
</organism>
<proteinExistence type="predicted"/>
<accession>A0AAU2HAB1</accession>
<evidence type="ECO:0000313" key="2">
    <source>
        <dbReference type="EMBL" id="WTU45027.1"/>
    </source>
</evidence>
<evidence type="ECO:0000259" key="1">
    <source>
        <dbReference type="Pfam" id="PF12770"/>
    </source>
</evidence>
<name>A0AAU2HAB1_9ACTN</name>
<gene>
    <name evidence="2" type="ORF">OHV25_38395</name>
</gene>
<protein>
    <submittedName>
        <fullName evidence="2">CHAT domain-containing protein</fullName>
    </submittedName>
</protein>
<feature type="domain" description="CHAT" evidence="1">
    <location>
        <begin position="1205"/>
        <end position="1473"/>
    </location>
</feature>
<dbReference type="Pfam" id="PF12770">
    <property type="entry name" value="CHAT"/>
    <property type="match status" value="1"/>
</dbReference>